<evidence type="ECO:0000313" key="3">
    <source>
        <dbReference type="Proteomes" id="UP000011728"/>
    </source>
</evidence>
<dbReference type="PATRIC" id="fig|931276.5.peg.2518"/>
<organism evidence="2 3">
    <name type="scientific">Clostridium saccharoperbutylacetonicum N1-4(HMT)</name>
    <dbReference type="NCBI Taxonomy" id="931276"/>
    <lineage>
        <taxon>Bacteria</taxon>
        <taxon>Bacillati</taxon>
        <taxon>Bacillota</taxon>
        <taxon>Clostridia</taxon>
        <taxon>Eubacteriales</taxon>
        <taxon>Clostridiaceae</taxon>
        <taxon>Clostridium</taxon>
    </lineage>
</organism>
<dbReference type="STRING" id="36745.CLSAP_23320"/>
<accession>M1MIZ2</accession>
<dbReference type="RefSeq" id="WP_015392597.1">
    <property type="nucleotide sequence ID" value="NC_020291.1"/>
</dbReference>
<dbReference type="OrthoDB" id="355909at2"/>
<dbReference type="AlphaFoldDB" id="M1MIZ2"/>
<name>M1MIZ2_9CLOT</name>
<reference evidence="2 3" key="1">
    <citation type="submission" date="2013-02" db="EMBL/GenBank/DDBJ databases">
        <title>Genome sequence of Clostridium saccharoperbutylacetonicum N1-4(HMT).</title>
        <authorList>
            <person name="Poehlein A."/>
            <person name="Daniel R."/>
        </authorList>
    </citation>
    <scope>NUCLEOTIDE SEQUENCE [LARGE SCALE GENOMIC DNA]</scope>
    <source>
        <strain evidence="3">N1-4(HMT)</strain>
    </source>
</reference>
<protein>
    <recommendedName>
        <fullName evidence="1">DUF6892 domain-containing protein</fullName>
    </recommendedName>
</protein>
<dbReference type="EMBL" id="CP004121">
    <property type="protein sequence ID" value="AGF56278.1"/>
    <property type="molecule type" value="Genomic_DNA"/>
</dbReference>
<feature type="domain" description="DUF6892" evidence="1">
    <location>
        <begin position="11"/>
        <end position="139"/>
    </location>
</feature>
<dbReference type="HOGENOM" id="CLU_128144_0_0_9"/>
<dbReference type="Pfam" id="PF21832">
    <property type="entry name" value="DUF6892"/>
    <property type="match status" value="1"/>
</dbReference>
<evidence type="ECO:0000313" key="2">
    <source>
        <dbReference type="EMBL" id="AGF56278.1"/>
    </source>
</evidence>
<gene>
    <name evidence="2" type="ORF">Cspa_c25130</name>
</gene>
<evidence type="ECO:0000259" key="1">
    <source>
        <dbReference type="Pfam" id="PF21832"/>
    </source>
</evidence>
<dbReference type="eggNOG" id="COG5620">
    <property type="taxonomic scope" value="Bacteria"/>
</dbReference>
<dbReference type="KEGG" id="csr:Cspa_c25130"/>
<proteinExistence type="predicted"/>
<dbReference type="Proteomes" id="UP000011728">
    <property type="component" value="Chromosome"/>
</dbReference>
<sequence>MKRYIDKTRLFDDFNFKLIVINSLLEQNPSFEAELEKNKELYTDKYEWYSNAGPIEEMLEFFEELSLTQQDLDKITDLYFDGGNDIYGLIIPDWDGEDDFFDVHSVQGFENLPNLETVELISMCDEEVLEPMRAKGISIE</sequence>
<keyword evidence="3" id="KW-1185">Reference proteome</keyword>
<dbReference type="InterPro" id="IPR054187">
    <property type="entry name" value="DUF6892"/>
</dbReference>